<feature type="domain" description="DinB-like" evidence="1">
    <location>
        <begin position="13"/>
        <end position="150"/>
    </location>
</feature>
<protein>
    <submittedName>
        <fullName evidence="2">Unannotated protein</fullName>
    </submittedName>
</protein>
<dbReference type="InterPro" id="IPR024775">
    <property type="entry name" value="DinB-like"/>
</dbReference>
<proteinExistence type="predicted"/>
<evidence type="ECO:0000259" key="1">
    <source>
        <dbReference type="Pfam" id="PF12867"/>
    </source>
</evidence>
<evidence type="ECO:0000313" key="2">
    <source>
        <dbReference type="EMBL" id="CAB4331641.1"/>
    </source>
</evidence>
<dbReference type="Gene3D" id="1.20.120.450">
    <property type="entry name" value="dinb family like domain"/>
    <property type="match status" value="1"/>
</dbReference>
<reference evidence="2" key="1">
    <citation type="submission" date="2020-05" db="EMBL/GenBank/DDBJ databases">
        <authorList>
            <person name="Chiriac C."/>
            <person name="Salcher M."/>
            <person name="Ghai R."/>
            <person name="Kavagutti S V."/>
        </authorList>
    </citation>
    <scope>NUCLEOTIDE SEQUENCE</scope>
</reference>
<dbReference type="Pfam" id="PF12867">
    <property type="entry name" value="DinB_2"/>
    <property type="match status" value="1"/>
</dbReference>
<dbReference type="EMBL" id="CAESAC010000016">
    <property type="protein sequence ID" value="CAB4331641.1"/>
    <property type="molecule type" value="Genomic_DNA"/>
</dbReference>
<organism evidence="2">
    <name type="scientific">freshwater metagenome</name>
    <dbReference type="NCBI Taxonomy" id="449393"/>
    <lineage>
        <taxon>unclassified sequences</taxon>
        <taxon>metagenomes</taxon>
        <taxon>ecological metagenomes</taxon>
    </lineage>
</organism>
<accession>A0A6J5YN01</accession>
<gene>
    <name evidence="2" type="ORF">UFOPK4028_00220</name>
</gene>
<sequence>MVNNEISQIAKEYEEATNIFIAAFEKLSPADLDKAKKDGWNARQVIHHLADSEAQSCARIKRLIAEPGSVIQGYDENKWAQNPTLGYTQLPIENSLALFKASRAASLEIISRLSVEQLSNAGVHTESGAYDVRKWLKSYINHPKDHAQQLLAD</sequence>
<dbReference type="SUPFAM" id="SSF109854">
    <property type="entry name" value="DinB/YfiT-like putative metalloenzymes"/>
    <property type="match status" value="1"/>
</dbReference>
<name>A0A6J5YN01_9ZZZZ</name>
<dbReference type="AlphaFoldDB" id="A0A6J5YN01"/>
<dbReference type="InterPro" id="IPR034660">
    <property type="entry name" value="DinB/YfiT-like"/>
</dbReference>